<sequence>MAIAVIPLSKDTDQAQVLNLLDSYAASVKKCSNCKNLFDDVKHPKLTFETDTNVVVAKCKKCHSNDTTNSIDIKTIQDIGEVYVNDDDEDDDGETDSDSKLTKKIVLKASYVEYFKLIKRIVNFIVDWFRNDGGQDYHVLIDDIVKLVEEVLDDFVLYKSWAKKGSQDLNADMLDSLCKKIKSKAKNLDSFDSIVTKNDLVPIVIGKM</sequence>
<dbReference type="RefSeq" id="NP_258339.1">
    <property type="nucleotide sequence ID" value="NC_003102.1"/>
</dbReference>
<dbReference type="EMBL" id="MN342245">
    <property type="protein sequence ID" value="QHN73920.1"/>
    <property type="molecule type" value="Genomic_DNA"/>
</dbReference>
<proteinExistence type="predicted"/>
<evidence type="ECO:0000313" key="2">
    <source>
        <dbReference type="EMBL" id="QHN73920.1"/>
    </source>
</evidence>
<accession>Q91BF4</accession>
<reference evidence="2" key="2">
    <citation type="journal article" date="2019" name="Viruses">
        <title>Identification of Loci Associated with Enhanced Virulence in Spodoptera litura Nucleopolyhedrovirus Isolates Using Deep Sequencing.</title>
        <authorList>
            <person name="Zwart M.P."/>
            <person name="Ali G."/>
            <person name="Strien E.A.V."/>
            <person name="Schijlen E.G.W.M."/>
            <person name="Wang M."/>
            <person name="Werf W.V."/>
            <person name="Vlak J.M."/>
        </authorList>
    </citation>
    <scope>NUCLEOTIDE SEQUENCE</scope>
    <source>
        <strain evidence="2">G2</strain>
    </source>
</reference>
<keyword evidence="3" id="KW-1185">Reference proteome</keyword>
<evidence type="ECO:0000313" key="3">
    <source>
        <dbReference type="Proteomes" id="UP000202667"/>
    </source>
</evidence>
<evidence type="ECO:0000313" key="1">
    <source>
        <dbReference type="EMBL" id="AAL01753.1"/>
    </source>
</evidence>
<organismHost>
    <name type="scientific">Lepidoptera</name>
    <name type="common">moths &amp; butterflies</name>
    <dbReference type="NCBI Taxonomy" id="7088"/>
</organismHost>
<dbReference type="EMBL" id="AF325155">
    <property type="protein sequence ID" value="AAL01753.1"/>
    <property type="molecule type" value="Genomic_DNA"/>
</dbReference>
<dbReference type="KEGG" id="vg:922114"/>
<organism evidence="1 3">
    <name type="scientific">Spodoptera litura multicapsid nucleopolyhedrovirus</name>
    <name type="common">SpltMNPV</name>
    <dbReference type="NCBI Taxonomy" id="46242"/>
    <lineage>
        <taxon>Viruses</taxon>
        <taxon>Viruses incertae sedis</taxon>
        <taxon>Naldaviricetes</taxon>
        <taxon>Lefavirales</taxon>
        <taxon>Baculoviridae</taxon>
        <taxon>Alphabaculovirus</taxon>
        <taxon>Alphabaculovirus spliturae</taxon>
    </lineage>
</organism>
<protein>
    <submittedName>
        <fullName evidence="1">Uncharacterized protein</fullName>
    </submittedName>
</protein>
<name>Q91BF4_NPVST</name>
<gene>
    <name evidence="2" type="primary">ORF71</name>
</gene>
<dbReference type="Proteomes" id="UP000202667">
    <property type="component" value="Segment"/>
</dbReference>
<dbReference type="OrthoDB" id="31105at10239"/>
<reference evidence="1 3" key="1">
    <citation type="journal article" date="2001" name="Virology">
        <title>Sequence analysis of the Spodoptera litura multicapsid nucleopolyhedrovirus genome.</title>
        <authorList>
            <person name="Pang Y."/>
            <person name="Yu J."/>
            <person name="Wang L."/>
            <person name="Hu X."/>
            <person name="Bao W."/>
            <person name="Li G."/>
            <person name="Chen C."/>
            <person name="Han H."/>
            <person name="Hu S."/>
            <person name="Yang H."/>
        </authorList>
    </citation>
    <scope>NUCLEOTIDE SEQUENCE [LARGE SCALE GENOMIC DNA]</scope>
    <source>
        <strain evidence="1 3">G2</strain>
    </source>
</reference>